<sequence length="465" mass="52500">MVFFLVDDDQVVEAALSFMEECACDDVGSERAAANSMAKSPALNEASTICSSSATMNDSQIPVVQSARCKAPVRLMSREDKVRRRMEINDKIRKLRKSGVYADSNRVRNGRTREVAFLREQMEKLQIHLETLKKKSSRQTPIRSSSGQQEGVQITRNPRMWREVLDIQRRRRAEAENENIRLKLTVQRQRKAAASMTSMLQKRARGLASECSSFIRQNGVQNPIARVLVFCGDMGGFQELFRHLEAAYLEVDAVFAVNGLDHMVETADDVHIREGGDGTYAEAFSNKVLPFALSASTEATWGHFKGSEKHLGNGNIYEKSAEHHDEPCTIVEEFTKELFSRRFHADIKVKQVIRRYSEPDRDIVIWVARVSPAEIKHKSLSGLTYHLRGYAVTKSSSLSTPGQEVSQLQCCSMISLDQDDETRYSADNVRTLSNFLIASTALKIRAHQDRIENALVQRALQEQTL</sequence>
<feature type="region of interest" description="Disordered" evidence="2">
    <location>
        <begin position="133"/>
        <end position="153"/>
    </location>
</feature>
<evidence type="ECO:0000313" key="5">
    <source>
        <dbReference type="EMBL" id="RAW27991.1"/>
    </source>
</evidence>
<dbReference type="Proteomes" id="UP000735874">
    <property type="component" value="Unassembled WGS sequence"/>
</dbReference>
<dbReference type="EMBL" id="RCMG01000127">
    <property type="protein sequence ID" value="KAG2862512.1"/>
    <property type="molecule type" value="Genomic_DNA"/>
</dbReference>
<evidence type="ECO:0000313" key="6">
    <source>
        <dbReference type="Proteomes" id="UP000251314"/>
    </source>
</evidence>
<evidence type="ECO:0000313" key="4">
    <source>
        <dbReference type="EMBL" id="KAG2937145.1"/>
    </source>
</evidence>
<accession>A0A329RTQ5</accession>
<dbReference type="EMBL" id="MJFZ01000520">
    <property type="protein sequence ID" value="RAW27991.1"/>
    <property type="molecule type" value="Genomic_DNA"/>
</dbReference>
<evidence type="ECO:0000256" key="1">
    <source>
        <dbReference type="SAM" id="Coils"/>
    </source>
</evidence>
<evidence type="ECO:0000256" key="2">
    <source>
        <dbReference type="SAM" id="MobiDB-lite"/>
    </source>
</evidence>
<evidence type="ECO:0000313" key="3">
    <source>
        <dbReference type="EMBL" id="KAG2862512.1"/>
    </source>
</evidence>
<dbReference type="STRING" id="29920.A0A329RTQ5"/>
<dbReference type="OrthoDB" id="104973at2759"/>
<feature type="compositionally biased region" description="Polar residues" evidence="2">
    <location>
        <begin position="138"/>
        <end position="153"/>
    </location>
</feature>
<name>A0A329RTQ5_9STRA</name>
<keyword evidence="1" id="KW-0175">Coiled coil</keyword>
<comment type="caution">
    <text evidence="5">The sequence shown here is derived from an EMBL/GenBank/DDBJ whole genome shotgun (WGS) entry which is preliminary data.</text>
</comment>
<protein>
    <recommendedName>
        <fullName evidence="7">M96 mating-specific protein family</fullName>
    </recommendedName>
</protein>
<feature type="coiled-coil region" evidence="1">
    <location>
        <begin position="165"/>
        <end position="192"/>
    </location>
</feature>
<dbReference type="AlphaFoldDB" id="A0A329RTQ5"/>
<reference evidence="3" key="2">
    <citation type="submission" date="2018-10" db="EMBL/GenBank/DDBJ databases">
        <title>Effector identification in a new, highly contiguous assembly of the strawberry crown rot pathogen Phytophthora cactorum.</title>
        <authorList>
            <person name="Armitage A.D."/>
            <person name="Nellist C.F."/>
            <person name="Bates H."/>
            <person name="Vickerstaff R.J."/>
            <person name="Harrison R.J."/>
        </authorList>
    </citation>
    <scope>NUCLEOTIDE SEQUENCE</scope>
    <source>
        <strain evidence="3">15-7</strain>
        <strain evidence="4">4032</strain>
    </source>
</reference>
<reference evidence="5 6" key="1">
    <citation type="submission" date="2018-01" db="EMBL/GenBank/DDBJ databases">
        <title>Draft genome of the strawberry crown rot pathogen Phytophthora cactorum.</title>
        <authorList>
            <person name="Armitage A.D."/>
            <person name="Lysoe E."/>
            <person name="Nellist C.F."/>
            <person name="Harrison R.J."/>
            <person name="Brurberg M.B."/>
        </authorList>
    </citation>
    <scope>NUCLEOTIDE SEQUENCE [LARGE SCALE GENOMIC DNA]</scope>
    <source>
        <strain evidence="5 6">10300</strain>
    </source>
</reference>
<dbReference type="Proteomes" id="UP000251314">
    <property type="component" value="Unassembled WGS sequence"/>
</dbReference>
<evidence type="ECO:0008006" key="7">
    <source>
        <dbReference type="Google" id="ProtNLM"/>
    </source>
</evidence>
<dbReference type="PANTHER" id="PTHR35796">
    <property type="entry name" value="HYPOTHETICAL CYTOSOLIC PROTEIN"/>
    <property type="match status" value="1"/>
</dbReference>
<proteinExistence type="predicted"/>
<dbReference type="EMBL" id="RCMI01000083">
    <property type="protein sequence ID" value="KAG2937145.1"/>
    <property type="molecule type" value="Genomic_DNA"/>
</dbReference>
<gene>
    <name evidence="5" type="ORF">PC110_g15615</name>
    <name evidence="3" type="ORF">PC113_g6272</name>
    <name evidence="4" type="ORF">PC115_g4397</name>
</gene>
<dbReference type="PANTHER" id="PTHR35796:SF3">
    <property type="entry name" value="BHLH DOMAIN-CONTAINING PROTEIN"/>
    <property type="match status" value="1"/>
</dbReference>
<keyword evidence="6" id="KW-1185">Reference proteome</keyword>
<organism evidence="5 6">
    <name type="scientific">Phytophthora cactorum</name>
    <dbReference type="NCBI Taxonomy" id="29920"/>
    <lineage>
        <taxon>Eukaryota</taxon>
        <taxon>Sar</taxon>
        <taxon>Stramenopiles</taxon>
        <taxon>Oomycota</taxon>
        <taxon>Peronosporomycetes</taxon>
        <taxon>Peronosporales</taxon>
        <taxon>Peronosporaceae</taxon>
        <taxon>Phytophthora</taxon>
    </lineage>
</organism>
<dbReference type="VEuPathDB" id="FungiDB:PC110_g15615"/>
<dbReference type="Proteomes" id="UP000774804">
    <property type="component" value="Unassembled WGS sequence"/>
</dbReference>